<evidence type="ECO:0000259" key="6">
    <source>
        <dbReference type="Pfam" id="PF04069"/>
    </source>
</evidence>
<keyword evidence="5" id="KW-0732">Signal</keyword>
<sequence length="305" mass="35052">MNKILLKLLSPTLLVFLLVLSGCGNINNEADKETTEKQDKTDLSEETIVFGEPSWTSAMAPTAIAKKILKEAGYQVKSKVVDQPIIFTGMKDKEIDFFMDAWLPYTEKDLWEEYRDDLTKVSTSYEEAPLGWVVPTYVEEDSIEDLKGRADKFGGSVVTMDPGAGIVKVSREVLEDEDYGLDDWELNTSSETAMIAEAKRRIDNKEPIVFTGWKPHSMFNRFDLKFLDEPKDHFKFDNIYVLSYKGIEKEHPAAYDILSKWEIDITDLEDMMAEHEESDTPFDELADNWIENHRDKVDDMLGEYK</sequence>
<dbReference type="Proteomes" id="UP000306980">
    <property type="component" value="Unassembled WGS sequence"/>
</dbReference>
<dbReference type="Pfam" id="PF04069">
    <property type="entry name" value="OpuAC"/>
    <property type="match status" value="1"/>
</dbReference>
<feature type="signal peptide" evidence="5">
    <location>
        <begin position="1"/>
        <end position="26"/>
    </location>
</feature>
<dbReference type="GO" id="GO:0015226">
    <property type="term" value="F:carnitine transmembrane transporter activity"/>
    <property type="evidence" value="ECO:0007669"/>
    <property type="project" value="TreeGrafter"/>
</dbReference>
<dbReference type="Gene3D" id="3.40.190.10">
    <property type="entry name" value="Periplasmic binding protein-like II"/>
    <property type="match status" value="1"/>
</dbReference>
<evidence type="ECO:0000256" key="5">
    <source>
        <dbReference type="SAM" id="SignalP"/>
    </source>
</evidence>
<name>A0A5S3QJA8_9BACI</name>
<feature type="domain" description="ABC-type glycine betaine transport system substrate-binding" evidence="6">
    <location>
        <begin position="47"/>
        <end position="292"/>
    </location>
</feature>
<dbReference type="GO" id="GO:0031460">
    <property type="term" value="P:glycine betaine transport"/>
    <property type="evidence" value="ECO:0007669"/>
    <property type="project" value="TreeGrafter"/>
</dbReference>
<dbReference type="SUPFAM" id="SSF53850">
    <property type="entry name" value="Periplasmic binding protein-like II"/>
    <property type="match status" value="1"/>
</dbReference>
<proteinExistence type="predicted"/>
<evidence type="ECO:0000256" key="3">
    <source>
        <dbReference type="ARBA" id="ARBA00022475"/>
    </source>
</evidence>
<protein>
    <submittedName>
        <fullName evidence="7">Glycine betaine ABC transporter substrate-binding protein</fullName>
    </submittedName>
</protein>
<organism evidence="7 8">
    <name type="scientific">Lentibacillus cibarius</name>
    <dbReference type="NCBI Taxonomy" id="2583219"/>
    <lineage>
        <taxon>Bacteria</taxon>
        <taxon>Bacillati</taxon>
        <taxon>Bacillota</taxon>
        <taxon>Bacilli</taxon>
        <taxon>Bacillales</taxon>
        <taxon>Bacillaceae</taxon>
        <taxon>Lentibacillus</taxon>
    </lineage>
</organism>
<keyword evidence="3" id="KW-1003">Cell membrane</keyword>
<keyword evidence="2" id="KW-0813">Transport</keyword>
<comment type="subcellular location">
    <subcellularLocation>
        <location evidence="1">Cell membrane</location>
    </subcellularLocation>
</comment>
<keyword evidence="4" id="KW-0472">Membrane</keyword>
<comment type="caution">
    <text evidence="7">The sequence shown here is derived from an EMBL/GenBank/DDBJ whole genome shotgun (WGS) entry which is preliminary data.</text>
</comment>
<dbReference type="OrthoDB" id="9787902at2"/>
<dbReference type="AlphaFoldDB" id="A0A5S3QJA8"/>
<reference evidence="7 8" key="1">
    <citation type="submission" date="2019-05" db="EMBL/GenBank/DDBJ databases">
        <title>Genomic analysis of Lentibacillus sp. NKC220-2.</title>
        <authorList>
            <person name="Oh Y.J."/>
        </authorList>
    </citation>
    <scope>NUCLEOTIDE SEQUENCE [LARGE SCALE GENOMIC DNA]</scope>
    <source>
        <strain evidence="7 8">NKC220-2</strain>
    </source>
</reference>
<dbReference type="PANTHER" id="PTHR47737">
    <property type="entry name" value="GLYCINE BETAINE/PROLINE BETAINE TRANSPORT SYSTEM PERMEASE PROTEIN PROW"/>
    <property type="match status" value="1"/>
</dbReference>
<dbReference type="GO" id="GO:0043190">
    <property type="term" value="C:ATP-binding cassette (ABC) transporter complex"/>
    <property type="evidence" value="ECO:0007669"/>
    <property type="project" value="InterPro"/>
</dbReference>
<evidence type="ECO:0000256" key="4">
    <source>
        <dbReference type="ARBA" id="ARBA00023136"/>
    </source>
</evidence>
<dbReference type="PROSITE" id="PS51257">
    <property type="entry name" value="PROKAR_LIPOPROTEIN"/>
    <property type="match status" value="1"/>
</dbReference>
<evidence type="ECO:0000313" key="8">
    <source>
        <dbReference type="Proteomes" id="UP000306980"/>
    </source>
</evidence>
<evidence type="ECO:0000313" key="7">
    <source>
        <dbReference type="EMBL" id="TMN21809.1"/>
    </source>
</evidence>
<dbReference type="GO" id="GO:0005275">
    <property type="term" value="F:amine transmembrane transporter activity"/>
    <property type="evidence" value="ECO:0007669"/>
    <property type="project" value="TreeGrafter"/>
</dbReference>
<evidence type="ECO:0000256" key="1">
    <source>
        <dbReference type="ARBA" id="ARBA00004236"/>
    </source>
</evidence>
<gene>
    <name evidence="7" type="ORF">FFL34_06565</name>
</gene>
<dbReference type="CDD" id="cd13639">
    <property type="entry name" value="PBP2_OpuAC_like"/>
    <property type="match status" value="1"/>
</dbReference>
<dbReference type="InterPro" id="IPR007210">
    <property type="entry name" value="ABC_Gly_betaine_transp_sub-bd"/>
</dbReference>
<evidence type="ECO:0000256" key="2">
    <source>
        <dbReference type="ARBA" id="ARBA00022448"/>
    </source>
</evidence>
<dbReference type="PANTHER" id="PTHR47737:SF1">
    <property type="entry name" value="GLYCINE BETAINE_PROLINE BETAINE TRANSPORT SYSTEM PERMEASE PROTEIN PROW"/>
    <property type="match status" value="1"/>
</dbReference>
<dbReference type="Gene3D" id="3.40.190.100">
    <property type="entry name" value="Glycine betaine-binding periplasmic protein, domain 2"/>
    <property type="match status" value="1"/>
</dbReference>
<accession>A0A5S3QJA8</accession>
<dbReference type="EMBL" id="VCIA01000001">
    <property type="protein sequence ID" value="TMN21809.1"/>
    <property type="molecule type" value="Genomic_DNA"/>
</dbReference>
<feature type="chain" id="PRO_5039232519" evidence="5">
    <location>
        <begin position="27"/>
        <end position="305"/>
    </location>
</feature>
<dbReference type="GO" id="GO:0015871">
    <property type="term" value="P:choline transport"/>
    <property type="evidence" value="ECO:0007669"/>
    <property type="project" value="TreeGrafter"/>
</dbReference>
<dbReference type="RefSeq" id="WP_138602584.1">
    <property type="nucleotide sequence ID" value="NZ_VCIA01000001.1"/>
</dbReference>